<evidence type="ECO:0000313" key="3">
    <source>
        <dbReference type="EMBL" id="CAG9472677.1"/>
    </source>
</evidence>
<dbReference type="Proteomes" id="UP000220605">
    <property type="component" value="Chromosome 14"/>
</dbReference>
<name>A0A1G4H612_PLAVI</name>
<dbReference type="EMBL" id="CAJZCX010000003">
    <property type="protein sequence ID" value="CAG9472677.1"/>
    <property type="molecule type" value="Genomic_DNA"/>
</dbReference>
<dbReference type="VEuPathDB" id="PlasmoDB:PVX_101595"/>
<evidence type="ECO:0000256" key="2">
    <source>
        <dbReference type="SAM" id="SignalP"/>
    </source>
</evidence>
<protein>
    <submittedName>
        <fullName evidence="3">(malaria parasite P. vivax) hypothetical protein</fullName>
    </submittedName>
</protein>
<accession>A0A1G4H612</accession>
<proteinExistence type="predicted"/>
<feature type="chain" id="PRO_5011894335" evidence="2">
    <location>
        <begin position="24"/>
        <end position="301"/>
    </location>
</feature>
<dbReference type="VEuPathDB" id="PlasmoDB:PVPAM_140080700"/>
<evidence type="ECO:0000313" key="6">
    <source>
        <dbReference type="Proteomes" id="UP000196402"/>
    </source>
</evidence>
<dbReference type="Proteomes" id="UP000196402">
    <property type="component" value="Chromosome 14"/>
</dbReference>
<organism evidence="4 6">
    <name type="scientific">Plasmodium vivax</name>
    <name type="common">malaria parasite P. vivax</name>
    <dbReference type="NCBI Taxonomy" id="5855"/>
    <lineage>
        <taxon>Eukaryota</taxon>
        <taxon>Sar</taxon>
        <taxon>Alveolata</taxon>
        <taxon>Apicomplexa</taxon>
        <taxon>Aconoidasida</taxon>
        <taxon>Haemosporida</taxon>
        <taxon>Plasmodiidae</taxon>
        <taxon>Plasmodium</taxon>
        <taxon>Plasmodium (Plasmodium)</taxon>
    </lineage>
</organism>
<evidence type="ECO:0000313" key="5">
    <source>
        <dbReference type="EMBL" id="VUZ99238.1"/>
    </source>
</evidence>
<reference evidence="6 7" key="1">
    <citation type="submission" date="2016-07" db="EMBL/GenBank/DDBJ databases">
        <authorList>
            <consortium name="Pathogen Informatics"/>
        </authorList>
    </citation>
    <scope>NUCLEOTIDE SEQUENCE [LARGE SCALE GENOMIC DNA]</scope>
    <source>
        <strain evidence="3">PvW1</strain>
    </source>
</reference>
<evidence type="ECO:0000256" key="1">
    <source>
        <dbReference type="SAM" id="Phobius"/>
    </source>
</evidence>
<dbReference type="Proteomes" id="UP000779233">
    <property type="component" value="Unassembled WGS sequence"/>
</dbReference>
<dbReference type="EMBL" id="LT615252">
    <property type="protein sequence ID" value="SCO70290.1"/>
    <property type="molecule type" value="Genomic_DNA"/>
</dbReference>
<feature type="signal peptide" evidence="2">
    <location>
        <begin position="1"/>
        <end position="23"/>
    </location>
</feature>
<keyword evidence="1" id="KW-0472">Membrane</keyword>
<keyword evidence="1" id="KW-0812">Transmembrane</keyword>
<dbReference type="VEuPathDB" id="PlasmoDB:PVW1_140078300"/>
<dbReference type="AlphaFoldDB" id="A0A1G4H612"/>
<dbReference type="EMBL" id="LT635625">
    <property type="protein sequence ID" value="VUZ99238.1"/>
    <property type="molecule type" value="Genomic_DNA"/>
</dbReference>
<feature type="transmembrane region" description="Helical" evidence="1">
    <location>
        <begin position="260"/>
        <end position="282"/>
    </location>
</feature>
<sequence>MFLIKKAFTLALTIGTFIGLDESKTFIKSLNKESTSNNSLNGKSGRILHGGVYLGRQQKYRDLTKRTISNIDENDSIFGYSLYSLADSDFSQKRFNSLKKGKKSPKRSRLYSIIYDSEENMNSSKFSNNSDEFYDDIESNYDNKSVSDYEEEYDTDFEEKSDRVSDKKYKSLISDFKAKNRSKSGSQGLFKKLDSKFESELMRLLLLKEYHDKRLLNDKGLWAYVKYFISKHRVILPLAIAINLFLYSSLYLSFTGGLILPFWTNTLLAVGVILIIMSFYYIHKTKSVKRYIKKLMNHKKY</sequence>
<dbReference type="OrthoDB" id="10289281at2759"/>
<keyword evidence="2" id="KW-0732">Signal</keyword>
<evidence type="ECO:0000313" key="7">
    <source>
        <dbReference type="Proteomes" id="UP000220605"/>
    </source>
</evidence>
<keyword evidence="1" id="KW-1133">Transmembrane helix</keyword>
<feature type="transmembrane region" description="Helical" evidence="1">
    <location>
        <begin position="234"/>
        <end position="254"/>
    </location>
</feature>
<evidence type="ECO:0000313" key="4">
    <source>
        <dbReference type="EMBL" id="SCO70290.1"/>
    </source>
</evidence>
<gene>
    <name evidence="5" type="ORF">PVP01_1471600</name>
    <name evidence="4" type="ORF">PVT01_140077100</name>
    <name evidence="3" type="ORF">PVW1_140078300</name>
</gene>
<dbReference type="VEuPathDB" id="PlasmoDB:PVP01_1471600"/>